<dbReference type="Proteomes" id="UP000028007">
    <property type="component" value="Unassembled WGS sequence"/>
</dbReference>
<keyword evidence="2" id="KW-1185">Reference proteome</keyword>
<proteinExistence type="predicted"/>
<evidence type="ECO:0000313" key="1">
    <source>
        <dbReference type="EMBL" id="KEQ30498.1"/>
    </source>
</evidence>
<organism evidence="1 2">
    <name type="scientific">Pedobacter antarcticus 4BY</name>
    <dbReference type="NCBI Taxonomy" id="1358423"/>
    <lineage>
        <taxon>Bacteria</taxon>
        <taxon>Pseudomonadati</taxon>
        <taxon>Bacteroidota</taxon>
        <taxon>Sphingobacteriia</taxon>
        <taxon>Sphingobacteriales</taxon>
        <taxon>Sphingobacteriaceae</taxon>
        <taxon>Pedobacter</taxon>
    </lineage>
</organism>
<evidence type="ECO:0000313" key="2">
    <source>
        <dbReference type="Proteomes" id="UP000028007"/>
    </source>
</evidence>
<dbReference type="OrthoDB" id="672896at2"/>
<gene>
    <name evidence="1" type="ORF">N180_09370</name>
</gene>
<dbReference type="AlphaFoldDB" id="A0A081PIH5"/>
<reference evidence="1 2" key="1">
    <citation type="journal article" date="1992" name="Int. J. Syst. Bacteriol.">
        <title>Sphingobacterium antarcticus sp. nov. a Psychrotrophic Bacterium from the Soils of Schirmacher Oasis, Antarctica.</title>
        <authorList>
            <person name="Shivaji S."/>
            <person name="Ray M.K."/>
            <person name="Rao N.S."/>
            <person name="Saiserr L."/>
            <person name="Jagannadham M.V."/>
            <person name="Kumar G.S."/>
            <person name="Reddy G."/>
            <person name="Bhargava P.M."/>
        </authorList>
    </citation>
    <scope>NUCLEOTIDE SEQUENCE [LARGE SCALE GENOMIC DNA]</scope>
    <source>
        <strain evidence="1 2">4BY</strain>
    </source>
</reference>
<comment type="caution">
    <text evidence="1">The sequence shown here is derived from an EMBL/GenBank/DDBJ whole genome shotgun (WGS) entry which is preliminary data.</text>
</comment>
<accession>A0A081PIH5</accession>
<sequence length="138" mass="15234">MKKTVLIMLLSIVTLGISSCKKEVFVPNDGIPNQTLLKYVASGDWRLSPDNNTYSVTIPVGEIDRGTFENDNISLMISRGDNDVYDGMPYSDEASGDNYSFDITPGSVTIYYQNKYSVPPARPNLVTRVKIVLTTSSL</sequence>
<dbReference type="RefSeq" id="WP_037439668.1">
    <property type="nucleotide sequence ID" value="NZ_JNFF01000035.1"/>
</dbReference>
<protein>
    <submittedName>
        <fullName evidence="1">Uncharacterized protein</fullName>
    </submittedName>
</protein>
<dbReference type="EMBL" id="JNFF01000035">
    <property type="protein sequence ID" value="KEQ30498.1"/>
    <property type="molecule type" value="Genomic_DNA"/>
</dbReference>
<name>A0A081PIH5_9SPHI</name>
<dbReference type="PROSITE" id="PS51257">
    <property type="entry name" value="PROKAR_LIPOPROTEIN"/>
    <property type="match status" value="1"/>
</dbReference>